<keyword evidence="2" id="KW-1185">Reference proteome</keyword>
<evidence type="ECO:0000313" key="1">
    <source>
        <dbReference type="EMBL" id="WVX51594.1"/>
    </source>
</evidence>
<accession>A0ABZ2C415</accession>
<reference evidence="1 2" key="2">
    <citation type="submission" date="2024-01" db="EMBL/GenBank/DDBJ databases">
        <title>Roseobacter fucihabitans sp. nov., isolated from the brown alga Fucus spiralis.</title>
        <authorList>
            <person name="Hahnke S."/>
            <person name="Berger M."/>
            <person name="Schlingloff A."/>
            <person name="Athale I."/>
            <person name="Neumann-Schaal M."/>
            <person name="Adenaya A."/>
            <person name="Poehlein A."/>
            <person name="Daniel R."/>
            <person name="Pertersen J."/>
            <person name="Brinkhoff T."/>
        </authorList>
    </citation>
    <scope>NUCLEOTIDE SEQUENCE [LARGE SCALE GENOMIC DNA]</scope>
    <source>
        <strain evidence="1 2">B14</strain>
        <plasmid evidence="1 2">pROLI83</plasmid>
    </source>
</reference>
<evidence type="ECO:0000313" key="2">
    <source>
        <dbReference type="Proteomes" id="UP001318682"/>
    </source>
</evidence>
<geneLocation type="plasmid" evidence="1 2">
    <name>pROLI83</name>
</geneLocation>
<dbReference type="EMBL" id="CP143425">
    <property type="protein sequence ID" value="WVX51594.1"/>
    <property type="molecule type" value="Genomic_DNA"/>
</dbReference>
<organism evidence="1 2">
    <name type="scientific">Roseobacter fucihabitans</name>
    <dbReference type="NCBI Taxonomy" id="1537242"/>
    <lineage>
        <taxon>Bacteria</taxon>
        <taxon>Pseudomonadati</taxon>
        <taxon>Pseudomonadota</taxon>
        <taxon>Alphaproteobacteria</taxon>
        <taxon>Rhodobacterales</taxon>
        <taxon>Roseobacteraceae</taxon>
        <taxon>Roseobacter</taxon>
    </lineage>
</organism>
<proteinExistence type="predicted"/>
<gene>
    <name evidence="1" type="ORF">ROLI_046960</name>
</gene>
<keyword evidence="1" id="KW-0614">Plasmid</keyword>
<protein>
    <submittedName>
        <fullName evidence="1">Uncharacterized protein</fullName>
    </submittedName>
</protein>
<reference evidence="1 2" key="1">
    <citation type="submission" date="2015-07" db="EMBL/GenBank/DDBJ databases">
        <authorList>
            <person name="Voget S."/>
            <person name="Dogs M."/>
            <person name="Brinkhoff T.H."/>
            <person name="Daniel R."/>
        </authorList>
    </citation>
    <scope>NUCLEOTIDE SEQUENCE [LARGE SCALE GENOMIC DNA]</scope>
    <source>
        <strain evidence="1 2">B14</strain>
        <plasmid evidence="1 2">pROLI83</plasmid>
    </source>
</reference>
<dbReference type="Proteomes" id="UP001318682">
    <property type="component" value="Plasmid pROLI83"/>
</dbReference>
<sequence>MSCRNSKMLRPINIDTAMPGRFELRIKSFLEKQAFWKIFMPIEGCASLIASSQIQSVGGQQLSSTFKHDFLTVTASSNGFNLLKQAFCNSEAAHFRKDKKSFHLGVTFLLKHGAASCRTFIAKSQKDFDANGSQWLHRKRGFLGVGVEGLHGFVRSGKQHHRLRRLGVGMSYLHIFLRHVGPQSLVGCVPWPFGRLKGSTYIVHAGFDKVNPITSEIYPRLGP</sequence>
<name>A0ABZ2C415_9RHOB</name>